<keyword evidence="5 7" id="KW-0456">Lyase</keyword>
<keyword evidence="1 7" id="KW-1003">Cell membrane</keyword>
<evidence type="ECO:0000256" key="4">
    <source>
        <dbReference type="ARBA" id="ARBA00023136"/>
    </source>
</evidence>
<dbReference type="Pfam" id="PF02618">
    <property type="entry name" value="YceG"/>
    <property type="match status" value="1"/>
</dbReference>
<dbReference type="Gene3D" id="3.30.160.60">
    <property type="entry name" value="Classic Zinc Finger"/>
    <property type="match status" value="1"/>
</dbReference>
<evidence type="ECO:0000256" key="7">
    <source>
        <dbReference type="HAMAP-Rule" id="MF_02065"/>
    </source>
</evidence>
<evidence type="ECO:0000256" key="3">
    <source>
        <dbReference type="ARBA" id="ARBA00022989"/>
    </source>
</evidence>
<dbReference type="OrthoDB" id="9814591at2"/>
<evidence type="ECO:0000256" key="5">
    <source>
        <dbReference type="ARBA" id="ARBA00023239"/>
    </source>
</evidence>
<dbReference type="NCBIfam" id="TIGR00247">
    <property type="entry name" value="endolytic transglycosylase MltG"/>
    <property type="match status" value="1"/>
</dbReference>
<gene>
    <name evidence="7 8" type="primary">mltG</name>
    <name evidence="8" type="ORF">E2L05_09670</name>
</gene>
<dbReference type="CDD" id="cd08010">
    <property type="entry name" value="MltG_like"/>
    <property type="match status" value="1"/>
</dbReference>
<organism evidence="8 9">
    <name type="scientific">Meridianimarinicoccus aquatilis</name>
    <dbReference type="NCBI Taxonomy" id="2552766"/>
    <lineage>
        <taxon>Bacteria</taxon>
        <taxon>Pseudomonadati</taxon>
        <taxon>Pseudomonadota</taxon>
        <taxon>Alphaproteobacteria</taxon>
        <taxon>Rhodobacterales</taxon>
        <taxon>Paracoccaceae</taxon>
        <taxon>Meridianimarinicoccus</taxon>
    </lineage>
</organism>
<comment type="similarity">
    <text evidence="7">Belongs to the transglycosylase MltG family.</text>
</comment>
<dbReference type="EMBL" id="SMZO01000018">
    <property type="protein sequence ID" value="TDL88045.1"/>
    <property type="molecule type" value="Genomic_DNA"/>
</dbReference>
<dbReference type="GO" id="GO:0005886">
    <property type="term" value="C:plasma membrane"/>
    <property type="evidence" value="ECO:0007669"/>
    <property type="project" value="UniProtKB-UniRule"/>
</dbReference>
<sequence length="381" mass="41297">MWRSIASNALTLFVVLLIGAAVAVTMAQSLWRSPGPLAEAVCFSVPRGATMKSVSDDLAERGAVDHPALMRVAADYTEKSSALKAGNFLIPPKSSMETIVDLVTRSGASTCGSDINLRIGVAAADIRVRELDPSTGDYTEVANVELGADLPDELVRLIEQGFARTRVTVAEGVTSWQITDVLRKVTFLAGTVETVPDEGWLAPGSYDVAIGSDRNLLLDRMRERQQIALAEAWQGRAEGLPLADAYEALILASIIEKETAVAEERPWVSSVFINRLNQGMRLQTDPTVIYGLTNGEGVLGRGLLRSELNRATPYNTYVIDALPPTPIANPGREAIEAALNPAQTEFLFFVADGTGGHVFAETLAEHNINVQRWRRIEQQNQ</sequence>
<dbReference type="GO" id="GO:0008932">
    <property type="term" value="F:lytic endotransglycosylase activity"/>
    <property type="evidence" value="ECO:0007669"/>
    <property type="project" value="UniProtKB-UniRule"/>
</dbReference>
<dbReference type="AlphaFoldDB" id="A0A4R6AWI3"/>
<dbReference type="RefSeq" id="WP_133342747.1">
    <property type="nucleotide sequence ID" value="NZ_SMZO01000018.1"/>
</dbReference>
<evidence type="ECO:0000256" key="1">
    <source>
        <dbReference type="ARBA" id="ARBA00022475"/>
    </source>
</evidence>
<dbReference type="Gene3D" id="3.30.1490.480">
    <property type="entry name" value="Endolytic murein transglycosylase"/>
    <property type="match status" value="1"/>
</dbReference>
<keyword evidence="3 7" id="KW-1133">Transmembrane helix</keyword>
<evidence type="ECO:0000313" key="8">
    <source>
        <dbReference type="EMBL" id="TDL88045.1"/>
    </source>
</evidence>
<comment type="function">
    <text evidence="7">Functions as a peptidoglycan terminase that cleaves nascent peptidoglycan strands endolytically to terminate their elongation.</text>
</comment>
<dbReference type="GO" id="GO:0071555">
    <property type="term" value="P:cell wall organization"/>
    <property type="evidence" value="ECO:0007669"/>
    <property type="project" value="UniProtKB-KW"/>
</dbReference>
<keyword evidence="2 7" id="KW-0812">Transmembrane</keyword>
<dbReference type="InterPro" id="IPR003770">
    <property type="entry name" value="MLTG-like"/>
</dbReference>
<evidence type="ECO:0000256" key="2">
    <source>
        <dbReference type="ARBA" id="ARBA00022692"/>
    </source>
</evidence>
<dbReference type="Proteomes" id="UP000294562">
    <property type="component" value="Unassembled WGS sequence"/>
</dbReference>
<keyword evidence="4 7" id="KW-0472">Membrane</keyword>
<feature type="site" description="Important for catalytic activity" evidence="7">
    <location>
        <position position="258"/>
    </location>
</feature>
<dbReference type="HAMAP" id="MF_02065">
    <property type="entry name" value="MltG"/>
    <property type="match status" value="1"/>
</dbReference>
<keyword evidence="7" id="KW-0997">Cell inner membrane</keyword>
<keyword evidence="6 7" id="KW-0961">Cell wall biogenesis/degradation</keyword>
<dbReference type="PANTHER" id="PTHR30518:SF2">
    <property type="entry name" value="ENDOLYTIC MUREIN TRANSGLYCOSYLASE"/>
    <property type="match status" value="1"/>
</dbReference>
<evidence type="ECO:0000256" key="6">
    <source>
        <dbReference type="ARBA" id="ARBA00023316"/>
    </source>
</evidence>
<accession>A0A4R6AWI3</accession>
<protein>
    <recommendedName>
        <fullName evidence="7">Endolytic murein transglycosylase</fullName>
        <ecNumber evidence="7">4.2.2.29</ecNumber>
    </recommendedName>
    <alternativeName>
        <fullName evidence="7">Peptidoglycan lytic transglycosylase</fullName>
    </alternativeName>
    <alternativeName>
        <fullName evidence="7">Peptidoglycan polymerization terminase</fullName>
    </alternativeName>
</protein>
<reference evidence="8 9" key="1">
    <citation type="submission" date="2019-03" db="EMBL/GenBank/DDBJ databases">
        <title>Rhodobacteraceae bacterium SM1902, a new member of the family Rhodobacteraceae isolated from Yantai.</title>
        <authorList>
            <person name="Sun Y."/>
        </authorList>
    </citation>
    <scope>NUCLEOTIDE SEQUENCE [LARGE SCALE GENOMIC DNA]</scope>
    <source>
        <strain evidence="8 9">SM1902</strain>
    </source>
</reference>
<proteinExistence type="inferred from homology"/>
<dbReference type="GO" id="GO:0009252">
    <property type="term" value="P:peptidoglycan biosynthetic process"/>
    <property type="evidence" value="ECO:0007669"/>
    <property type="project" value="UniProtKB-UniRule"/>
</dbReference>
<evidence type="ECO:0000313" key="9">
    <source>
        <dbReference type="Proteomes" id="UP000294562"/>
    </source>
</evidence>
<keyword evidence="9" id="KW-1185">Reference proteome</keyword>
<dbReference type="PANTHER" id="PTHR30518">
    <property type="entry name" value="ENDOLYTIC MUREIN TRANSGLYCOSYLASE"/>
    <property type="match status" value="1"/>
</dbReference>
<name>A0A4R6AWI3_9RHOB</name>
<comment type="caution">
    <text evidence="8">The sequence shown here is derived from an EMBL/GenBank/DDBJ whole genome shotgun (WGS) entry which is preliminary data.</text>
</comment>
<comment type="catalytic activity">
    <reaction evidence="7">
        <text>a peptidoglycan chain = a peptidoglycan chain with N-acetyl-1,6-anhydromuramyl-[peptide] at the reducing end + a peptidoglycan chain with N-acetylglucosamine at the non-reducing end.</text>
        <dbReference type="EC" id="4.2.2.29"/>
    </reaction>
</comment>
<dbReference type="EC" id="4.2.2.29" evidence="7"/>